<name>A0ABS3HQ40_9ENTE</name>
<dbReference type="SMART" id="SM00257">
    <property type="entry name" value="LysM"/>
    <property type="match status" value="1"/>
</dbReference>
<dbReference type="InterPro" id="IPR018392">
    <property type="entry name" value="LysM"/>
</dbReference>
<proteinExistence type="predicted"/>
<evidence type="ECO:0000313" key="3">
    <source>
        <dbReference type="EMBL" id="MBO0475872.1"/>
    </source>
</evidence>
<dbReference type="Proteomes" id="UP000664857">
    <property type="component" value="Unassembled WGS sequence"/>
</dbReference>
<evidence type="ECO:0000313" key="4">
    <source>
        <dbReference type="Proteomes" id="UP000664857"/>
    </source>
</evidence>
<dbReference type="InterPro" id="IPR036779">
    <property type="entry name" value="LysM_dom_sf"/>
</dbReference>
<sequence>MKSLQKILLGTTMALGFGIFGTTVLADTLYTVKSGDTLSTISQSITGDNSLINSIAKDNNIKNIDLIHVGQELNIKTDGQAVAAPTNYVEPTYQEETYTEPANQETYSAPAETSSYTGNSSSAKEWIAQRESSGSYSATNGQYIGRYQLSSSYLNGDYSPENQERVADQYVADRYGSWENAQSFWMNNGWY</sequence>
<feature type="domain" description="LysM" evidence="2">
    <location>
        <begin position="28"/>
        <end position="75"/>
    </location>
</feature>
<dbReference type="EMBL" id="JAFLVX010000007">
    <property type="protein sequence ID" value="MBO0475872.1"/>
    <property type="molecule type" value="Genomic_DNA"/>
</dbReference>
<dbReference type="Gene3D" id="3.10.350.10">
    <property type="entry name" value="LysM domain"/>
    <property type="match status" value="1"/>
</dbReference>
<feature type="compositionally biased region" description="Polar residues" evidence="1">
    <location>
        <begin position="102"/>
        <end position="119"/>
    </location>
</feature>
<gene>
    <name evidence="3" type="ORF">DOK76_02240</name>
</gene>
<protein>
    <submittedName>
        <fullName evidence="3">LysM peptidoglycan-binding domain-containing protein</fullName>
    </submittedName>
</protein>
<organism evidence="3 4">
    <name type="scientific">Candidatus Vagococcus giribetii</name>
    <dbReference type="NCBI Taxonomy" id="2230876"/>
    <lineage>
        <taxon>Bacteria</taxon>
        <taxon>Bacillati</taxon>
        <taxon>Bacillota</taxon>
        <taxon>Bacilli</taxon>
        <taxon>Lactobacillales</taxon>
        <taxon>Enterococcaceae</taxon>
        <taxon>Vagococcus</taxon>
    </lineage>
</organism>
<dbReference type="PROSITE" id="PS51782">
    <property type="entry name" value="LYSM"/>
    <property type="match status" value="1"/>
</dbReference>
<dbReference type="RefSeq" id="WP_206964681.1">
    <property type="nucleotide sequence ID" value="NZ_JAFLVX010000007.1"/>
</dbReference>
<keyword evidence="4" id="KW-1185">Reference proteome</keyword>
<accession>A0ABS3HQ40</accession>
<evidence type="ECO:0000256" key="1">
    <source>
        <dbReference type="SAM" id="MobiDB-lite"/>
    </source>
</evidence>
<comment type="caution">
    <text evidence="3">The sequence shown here is derived from an EMBL/GenBank/DDBJ whole genome shotgun (WGS) entry which is preliminary data.</text>
</comment>
<dbReference type="CDD" id="cd00118">
    <property type="entry name" value="LysM"/>
    <property type="match status" value="1"/>
</dbReference>
<feature type="region of interest" description="Disordered" evidence="1">
    <location>
        <begin position="98"/>
        <end position="119"/>
    </location>
</feature>
<dbReference type="SUPFAM" id="SSF54106">
    <property type="entry name" value="LysM domain"/>
    <property type="match status" value="1"/>
</dbReference>
<dbReference type="Pfam" id="PF01476">
    <property type="entry name" value="LysM"/>
    <property type="match status" value="1"/>
</dbReference>
<reference evidence="3 4" key="1">
    <citation type="submission" date="2021-03" db="EMBL/GenBank/DDBJ databases">
        <title>Enterococcal diversity collection.</title>
        <authorList>
            <person name="Gilmore M.S."/>
            <person name="Schwartzman J."/>
            <person name="Van Tyne D."/>
            <person name="Martin M."/>
            <person name="Earl A.M."/>
            <person name="Manson A.L."/>
            <person name="Straub T."/>
            <person name="Salamzade R."/>
            <person name="Saavedra J."/>
            <person name="Lebreton F."/>
            <person name="Prichula J."/>
            <person name="Schaufler K."/>
            <person name="Gaca A."/>
            <person name="Sgardioli B."/>
            <person name="Wagenaar J."/>
            <person name="Strong T."/>
        </authorList>
    </citation>
    <scope>NUCLEOTIDE SEQUENCE [LARGE SCALE GENOMIC DNA]</scope>
    <source>
        <strain evidence="3 4">DIV0080</strain>
    </source>
</reference>
<evidence type="ECO:0000259" key="2">
    <source>
        <dbReference type="PROSITE" id="PS51782"/>
    </source>
</evidence>